<dbReference type="Proteomes" id="UP000245464">
    <property type="component" value="Chromosome 10"/>
</dbReference>
<organism evidence="2 3">
    <name type="scientific">Pyrenophora tritici-repentis</name>
    <dbReference type="NCBI Taxonomy" id="45151"/>
    <lineage>
        <taxon>Eukaryota</taxon>
        <taxon>Fungi</taxon>
        <taxon>Dikarya</taxon>
        <taxon>Ascomycota</taxon>
        <taxon>Pezizomycotina</taxon>
        <taxon>Dothideomycetes</taxon>
        <taxon>Pleosporomycetidae</taxon>
        <taxon>Pleosporales</taxon>
        <taxon>Pleosporineae</taxon>
        <taxon>Pleosporaceae</taxon>
        <taxon>Pyrenophora</taxon>
    </lineage>
</organism>
<feature type="region of interest" description="Disordered" evidence="1">
    <location>
        <begin position="91"/>
        <end position="115"/>
    </location>
</feature>
<evidence type="ECO:0000313" key="2">
    <source>
        <dbReference type="EMBL" id="KAF7564529.1"/>
    </source>
</evidence>
<protein>
    <submittedName>
        <fullName evidence="2">Uncharacterized protein</fullName>
    </submittedName>
</protein>
<dbReference type="RefSeq" id="XP_065958906.1">
    <property type="nucleotide sequence ID" value="XM_066104342.1"/>
</dbReference>
<accession>A0A834RI93</accession>
<evidence type="ECO:0000313" key="3">
    <source>
        <dbReference type="Proteomes" id="UP000245464"/>
    </source>
</evidence>
<proteinExistence type="predicted"/>
<name>A0A834RI93_9PLEO</name>
<gene>
    <name evidence="2" type="ORF">PtrM4_039630</name>
</gene>
<sequence>MVIHASTGDELRVEIEVKDEVFRDASGNTTNSPGLHLHLRDFAHEELVQEQLGNQDEEIHISSQQLCQFLDAAERRVRLQSGLLTRNIIPPSITKRRRSETPPEEIGSEDEVRYN</sequence>
<dbReference type="GeneID" id="90954683"/>
<dbReference type="KEGG" id="ptrr:90954683"/>
<dbReference type="EMBL" id="NQIK02000010">
    <property type="protein sequence ID" value="KAF7564529.1"/>
    <property type="molecule type" value="Genomic_DNA"/>
</dbReference>
<reference evidence="2" key="1">
    <citation type="journal article" date="2018" name="BMC Genomics">
        <title>Comparative genomics of the wheat fungal pathogen Pyrenophora tritici-repentis reveals chromosomal variations and genome plasticity.</title>
        <authorList>
            <person name="Moolhuijzen P."/>
            <person name="See P.T."/>
            <person name="Hane J.K."/>
            <person name="Shi G."/>
            <person name="Liu Z."/>
            <person name="Oliver R.P."/>
            <person name="Moffat C.S."/>
        </authorList>
    </citation>
    <scope>NUCLEOTIDE SEQUENCE [LARGE SCALE GENOMIC DNA]</scope>
    <source>
        <strain evidence="2">M4</strain>
    </source>
</reference>
<evidence type="ECO:0000256" key="1">
    <source>
        <dbReference type="SAM" id="MobiDB-lite"/>
    </source>
</evidence>
<dbReference type="AlphaFoldDB" id="A0A834RI93"/>
<comment type="caution">
    <text evidence="2">The sequence shown here is derived from an EMBL/GenBank/DDBJ whole genome shotgun (WGS) entry which is preliminary data.</text>
</comment>